<sequence length="467" mass="52751">MKLLKKQVGPNGEVFSYCGKQAILWTSWKEKDLGRSKMVIPELHNRVELLEAGIPDLMPMVESLSEKVKKLQCRKTVLQMRVKKLPSSPYNKSRSACLIKTSNPYLIHRKDSSISSSNNQASGDSGFAVPSIEDSCDAVSGNTMTDKRIPYYQAYETCLTESKIKEKLRDSRRLPYHRFNHVQGTLERRSMEVVHLTFLLIRLLSGLLTPFLAMKMGRVELVIPLIGISFHQVLFFLDNTPDLAFELLQASILVGDLLAYLQTPPHPPADALKKLEFLENKVEHLKDDLANTRKIKDENFNKIKRLTKENNHLDEQLVATLNKHAEELDRVHEEAYHQFLNTEEGKTFIDATSESKKINYLKSMEFKTLLAIKTTDYYYHGFRTCVKQFSTKGYPPSGMTLTFLNEDAGLEDAPDINDEIGDHPDDALPLIEVALDGLTSCEKIPIELISGIVGLNPSAAEMIPSIA</sequence>
<protein>
    <submittedName>
        <fullName evidence="2">Uncharacterized protein</fullName>
    </submittedName>
</protein>
<reference evidence="2" key="1">
    <citation type="submission" date="2019-10" db="EMBL/GenBank/DDBJ databases">
        <authorList>
            <person name="Zhang R."/>
            <person name="Pan Y."/>
            <person name="Wang J."/>
            <person name="Ma R."/>
            <person name="Yu S."/>
        </authorList>
    </citation>
    <scope>NUCLEOTIDE SEQUENCE</scope>
    <source>
        <strain evidence="2">LA-IB0</strain>
        <tissue evidence="2">Leaf</tissue>
    </source>
</reference>
<organism evidence="2 3">
    <name type="scientific">Buddleja alternifolia</name>
    <dbReference type="NCBI Taxonomy" id="168488"/>
    <lineage>
        <taxon>Eukaryota</taxon>
        <taxon>Viridiplantae</taxon>
        <taxon>Streptophyta</taxon>
        <taxon>Embryophyta</taxon>
        <taxon>Tracheophyta</taxon>
        <taxon>Spermatophyta</taxon>
        <taxon>Magnoliopsida</taxon>
        <taxon>eudicotyledons</taxon>
        <taxon>Gunneridae</taxon>
        <taxon>Pentapetalae</taxon>
        <taxon>asterids</taxon>
        <taxon>lamiids</taxon>
        <taxon>Lamiales</taxon>
        <taxon>Scrophulariaceae</taxon>
        <taxon>Buddlejeae</taxon>
        <taxon>Buddleja</taxon>
    </lineage>
</organism>
<evidence type="ECO:0000256" key="1">
    <source>
        <dbReference type="SAM" id="Coils"/>
    </source>
</evidence>
<accession>A0AAV6XMI6</accession>
<dbReference type="Proteomes" id="UP000826271">
    <property type="component" value="Unassembled WGS sequence"/>
</dbReference>
<keyword evidence="3" id="KW-1185">Reference proteome</keyword>
<proteinExistence type="predicted"/>
<evidence type="ECO:0000313" key="2">
    <source>
        <dbReference type="EMBL" id="KAG8382700.1"/>
    </source>
</evidence>
<dbReference type="AlphaFoldDB" id="A0AAV6XMI6"/>
<dbReference type="EMBL" id="WHWC01000005">
    <property type="protein sequence ID" value="KAG8382700.1"/>
    <property type="molecule type" value="Genomic_DNA"/>
</dbReference>
<evidence type="ECO:0000313" key="3">
    <source>
        <dbReference type="Proteomes" id="UP000826271"/>
    </source>
</evidence>
<keyword evidence="1" id="KW-0175">Coiled coil</keyword>
<name>A0AAV6XMI6_9LAMI</name>
<gene>
    <name evidence="2" type="ORF">BUALT_Bualt05G0104700</name>
</gene>
<feature type="coiled-coil region" evidence="1">
    <location>
        <begin position="275"/>
        <end position="323"/>
    </location>
</feature>
<comment type="caution">
    <text evidence="2">The sequence shown here is derived from an EMBL/GenBank/DDBJ whole genome shotgun (WGS) entry which is preliminary data.</text>
</comment>